<dbReference type="AlphaFoldDB" id="A0A4Q1AMC4"/>
<dbReference type="InterPro" id="IPR011004">
    <property type="entry name" value="Trimer_LpxA-like_sf"/>
</dbReference>
<dbReference type="OrthoDB" id="9815592at2"/>
<accession>A0A4Q1AMC4</accession>
<sequence>MFRKIFSRLFKLMLFFNKNIKTHGKISIIKKPIINIKNGCLLELGNGVKLNSDNLKYHLNMYTPVKLYADREGAKIIIKENTRIHGSCIHSYEYIEIGRNCLIAANCQIFDGSGHDLYVDNPQNRINTEGNSKPIIIGDNCWIGANSIILPGSRLGNNCVVSAGSIVRGIFVDNSLISGNPAKIVKELT</sequence>
<proteinExistence type="predicted"/>
<name>A0A4Q1AMC4_9BACT</name>
<dbReference type="RefSeq" id="WP_129086991.1">
    <property type="nucleotide sequence ID" value="NZ_CP053836.1"/>
</dbReference>
<reference evidence="1 2" key="1">
    <citation type="submission" date="2017-10" db="EMBL/GenBank/DDBJ databases">
        <title>Genomics of the genus Arcobacter.</title>
        <authorList>
            <person name="Perez-Cataluna A."/>
            <person name="Figueras M.J."/>
        </authorList>
    </citation>
    <scope>NUCLEOTIDE SEQUENCE [LARGE SCALE GENOMIC DNA]</scope>
    <source>
        <strain evidence="1 2">CECT 8441</strain>
    </source>
</reference>
<keyword evidence="1" id="KW-0808">Transferase</keyword>
<dbReference type="EMBL" id="PDKK01000004">
    <property type="protein sequence ID" value="RXK06405.1"/>
    <property type="molecule type" value="Genomic_DNA"/>
</dbReference>
<dbReference type="Gene3D" id="2.160.10.10">
    <property type="entry name" value="Hexapeptide repeat proteins"/>
    <property type="match status" value="1"/>
</dbReference>
<dbReference type="Pfam" id="PF14602">
    <property type="entry name" value="Hexapep_2"/>
    <property type="match status" value="1"/>
</dbReference>
<dbReference type="Proteomes" id="UP000289758">
    <property type="component" value="Unassembled WGS sequence"/>
</dbReference>
<evidence type="ECO:0000313" key="1">
    <source>
        <dbReference type="EMBL" id="RXK06405.1"/>
    </source>
</evidence>
<protein>
    <submittedName>
        <fullName evidence="1">Acetyltransferase</fullName>
    </submittedName>
</protein>
<dbReference type="CDD" id="cd04647">
    <property type="entry name" value="LbH_MAT_like"/>
    <property type="match status" value="1"/>
</dbReference>
<evidence type="ECO:0000313" key="2">
    <source>
        <dbReference type="Proteomes" id="UP000289758"/>
    </source>
</evidence>
<gene>
    <name evidence="1" type="ORF">CRV07_06855</name>
</gene>
<comment type="caution">
    <text evidence="1">The sequence shown here is derived from an EMBL/GenBank/DDBJ whole genome shotgun (WGS) entry which is preliminary data.</text>
</comment>
<dbReference type="SUPFAM" id="SSF51161">
    <property type="entry name" value="Trimeric LpxA-like enzymes"/>
    <property type="match status" value="1"/>
</dbReference>
<organism evidence="1 2">
    <name type="scientific">Halarcobacter ebronensis</name>
    <dbReference type="NCBI Taxonomy" id="1462615"/>
    <lineage>
        <taxon>Bacteria</taxon>
        <taxon>Pseudomonadati</taxon>
        <taxon>Campylobacterota</taxon>
        <taxon>Epsilonproteobacteria</taxon>
        <taxon>Campylobacterales</taxon>
        <taxon>Arcobacteraceae</taxon>
        <taxon>Halarcobacter</taxon>
    </lineage>
</organism>
<dbReference type="GO" id="GO:0016740">
    <property type="term" value="F:transferase activity"/>
    <property type="evidence" value="ECO:0007669"/>
    <property type="project" value="UniProtKB-KW"/>
</dbReference>
<dbReference type="PANTHER" id="PTHR23416">
    <property type="entry name" value="SIALIC ACID SYNTHASE-RELATED"/>
    <property type="match status" value="1"/>
</dbReference>
<dbReference type="InterPro" id="IPR001451">
    <property type="entry name" value="Hexapep"/>
</dbReference>
<dbReference type="InterPro" id="IPR051159">
    <property type="entry name" value="Hexapeptide_acetyltransf"/>
</dbReference>
<keyword evidence="2" id="KW-1185">Reference proteome</keyword>